<accession>A0ABS5MML6</accession>
<keyword evidence="2" id="KW-1185">Reference proteome</keyword>
<evidence type="ECO:0000313" key="1">
    <source>
        <dbReference type="EMBL" id="MBS3696896.1"/>
    </source>
</evidence>
<dbReference type="Proteomes" id="UP000681586">
    <property type="component" value="Unassembled WGS sequence"/>
</dbReference>
<dbReference type="EMBL" id="JAGXBM010000005">
    <property type="protein sequence ID" value="MBS3696896.1"/>
    <property type="molecule type" value="Genomic_DNA"/>
</dbReference>
<evidence type="ECO:0000313" key="2">
    <source>
        <dbReference type="Proteomes" id="UP000681586"/>
    </source>
</evidence>
<comment type="caution">
    <text evidence="1">The sequence shown here is derived from an EMBL/GenBank/DDBJ whole genome shotgun (WGS) entry which is preliminary data.</text>
</comment>
<gene>
    <name evidence="1" type="ORF">JJQ58_05415</name>
</gene>
<protein>
    <submittedName>
        <fullName evidence="1">Uncharacterized protein</fullName>
    </submittedName>
</protein>
<sequence length="129" mass="14953">MLSNLKLYNDKKDRKQIIKQFYNGLNQENFHEAVTSLEERKHKVFPHGAVYFKNDLPTEKQNELNLSKSDVLFIIDNDGTQEAAIIPLQVIVQFLASNREQIAKDKALSLIQLENIIDRLELTLKSEEL</sequence>
<dbReference type="RefSeq" id="WP_203153741.1">
    <property type="nucleotide sequence ID" value="NZ_JAAQPD010000003.1"/>
</dbReference>
<reference evidence="1 2" key="1">
    <citation type="submission" date="2021-05" db="EMBL/GenBank/DDBJ databases">
        <title>Staphylococcus fleurettii isolated from lake water in First Nation community in Manitoba, Canada.</title>
        <authorList>
            <person name="Bashar S."/>
            <person name="Murdock A."/>
            <person name="Patidar R."/>
            <person name="Golding G."/>
            <person name="Farenhorst A."/>
            <person name="Kumar A."/>
        </authorList>
    </citation>
    <scope>NUCLEOTIDE SEQUENCE [LARGE SCALE GENOMIC DNA]</scope>
    <source>
        <strain evidence="1 2">SF002</strain>
    </source>
</reference>
<organism evidence="1 2">
    <name type="scientific">Mammaliicoccus fleurettii</name>
    <dbReference type="NCBI Taxonomy" id="150056"/>
    <lineage>
        <taxon>Bacteria</taxon>
        <taxon>Bacillati</taxon>
        <taxon>Bacillota</taxon>
        <taxon>Bacilli</taxon>
        <taxon>Bacillales</taxon>
        <taxon>Staphylococcaceae</taxon>
        <taxon>Mammaliicoccus</taxon>
    </lineage>
</organism>
<name>A0ABS5MML6_9STAP</name>
<proteinExistence type="predicted"/>